<dbReference type="PANTHER" id="PTHR43569:SF2">
    <property type="entry name" value="AMIDOHYDROLASE-RELATED DOMAIN-CONTAINING PROTEIN"/>
    <property type="match status" value="1"/>
</dbReference>
<evidence type="ECO:0000313" key="3">
    <source>
        <dbReference type="Proteomes" id="UP000027195"/>
    </source>
</evidence>
<sequence>MASSSAPNERAGKRKPPKLPLSVFTPPSSSTSSQFPLPPSPSAIHPASIVDAHVAVPADTANYLSKWKEEAGELLSERITGVVLSFESPDGGEQHAAQRALETVAGYTAPAFPVLAVSIPFPLAKGPPAAVPQFLTAAPYQIVLSTPVHRASESLIQGVQWALDAGRIVELDLRGDVVHSEEGWEALEEVIDKALGGYVPKSKIVLKNILPPPQSLSIPTLRLLQDPTYRAYEARTASISLFSNVYVQFLPPRWNAPTPQTPRPATMEIPADPDDDGERGPGQMDSEEKKEWKKRIKMYLGPALEAFGYERILFGSSPATSSSASASNAGDWYSLARECVAEMGIEQSDVDAVFGGNAKKVYGAAAPAAAA</sequence>
<name>A0A067N230_BOTB1</name>
<dbReference type="InterPro" id="IPR052350">
    <property type="entry name" value="Metallo-dep_Lactonases"/>
</dbReference>
<reference evidence="3" key="1">
    <citation type="journal article" date="2014" name="Proc. Natl. Acad. Sci. U.S.A.">
        <title>Extensive sampling of basidiomycete genomes demonstrates inadequacy of the white-rot/brown-rot paradigm for wood decay fungi.</title>
        <authorList>
            <person name="Riley R."/>
            <person name="Salamov A.A."/>
            <person name="Brown D.W."/>
            <person name="Nagy L.G."/>
            <person name="Floudas D."/>
            <person name="Held B.W."/>
            <person name="Levasseur A."/>
            <person name="Lombard V."/>
            <person name="Morin E."/>
            <person name="Otillar R."/>
            <person name="Lindquist E.A."/>
            <person name="Sun H."/>
            <person name="LaButti K.M."/>
            <person name="Schmutz J."/>
            <person name="Jabbour D."/>
            <person name="Luo H."/>
            <person name="Baker S.E."/>
            <person name="Pisabarro A.G."/>
            <person name="Walton J.D."/>
            <person name="Blanchette R.A."/>
            <person name="Henrissat B."/>
            <person name="Martin F."/>
            <person name="Cullen D."/>
            <person name="Hibbett D.S."/>
            <person name="Grigoriev I.V."/>
        </authorList>
    </citation>
    <scope>NUCLEOTIDE SEQUENCE [LARGE SCALE GENOMIC DNA]</scope>
    <source>
        <strain evidence="3">FD-172 SS1</strain>
    </source>
</reference>
<dbReference type="PANTHER" id="PTHR43569">
    <property type="entry name" value="AMIDOHYDROLASE"/>
    <property type="match status" value="1"/>
</dbReference>
<dbReference type="OrthoDB" id="2135488at2759"/>
<dbReference type="HOGENOM" id="CLU_066897_0_0_1"/>
<gene>
    <name evidence="2" type="ORF">BOTBODRAFT_50426</name>
</gene>
<evidence type="ECO:0000256" key="1">
    <source>
        <dbReference type="SAM" id="MobiDB-lite"/>
    </source>
</evidence>
<dbReference type="InterPro" id="IPR032466">
    <property type="entry name" value="Metal_Hydrolase"/>
</dbReference>
<evidence type="ECO:0000313" key="2">
    <source>
        <dbReference type="EMBL" id="KDQ21889.1"/>
    </source>
</evidence>
<dbReference type="STRING" id="930990.A0A067N230"/>
<dbReference type="Proteomes" id="UP000027195">
    <property type="component" value="Unassembled WGS sequence"/>
</dbReference>
<feature type="compositionally biased region" description="Low complexity" evidence="1">
    <location>
        <begin position="20"/>
        <end position="35"/>
    </location>
</feature>
<dbReference type="Gene3D" id="3.20.20.140">
    <property type="entry name" value="Metal-dependent hydrolases"/>
    <property type="match status" value="1"/>
</dbReference>
<organism evidence="2 3">
    <name type="scientific">Botryobasidium botryosum (strain FD-172 SS1)</name>
    <dbReference type="NCBI Taxonomy" id="930990"/>
    <lineage>
        <taxon>Eukaryota</taxon>
        <taxon>Fungi</taxon>
        <taxon>Dikarya</taxon>
        <taxon>Basidiomycota</taxon>
        <taxon>Agaricomycotina</taxon>
        <taxon>Agaricomycetes</taxon>
        <taxon>Cantharellales</taxon>
        <taxon>Botryobasidiaceae</taxon>
        <taxon>Botryobasidium</taxon>
    </lineage>
</organism>
<feature type="region of interest" description="Disordered" evidence="1">
    <location>
        <begin position="256"/>
        <end position="289"/>
    </location>
</feature>
<accession>A0A067N230</accession>
<keyword evidence="3" id="KW-1185">Reference proteome</keyword>
<protein>
    <recommendedName>
        <fullName evidence="4">Amidohydrolase-related domain-containing protein</fullName>
    </recommendedName>
</protein>
<dbReference type="EMBL" id="KL198016">
    <property type="protein sequence ID" value="KDQ21889.1"/>
    <property type="molecule type" value="Genomic_DNA"/>
</dbReference>
<evidence type="ECO:0008006" key="4">
    <source>
        <dbReference type="Google" id="ProtNLM"/>
    </source>
</evidence>
<proteinExistence type="predicted"/>
<feature type="region of interest" description="Disordered" evidence="1">
    <location>
        <begin position="1"/>
        <end position="40"/>
    </location>
</feature>
<dbReference type="AlphaFoldDB" id="A0A067N230"/>
<dbReference type="InParanoid" id="A0A067N230"/>
<dbReference type="SUPFAM" id="SSF51556">
    <property type="entry name" value="Metallo-dependent hydrolases"/>
    <property type="match status" value="1"/>
</dbReference>